<organism evidence="1 2">
    <name type="scientific">Pseudomonas putida</name>
    <name type="common">Arthrobacter siderocapsulatus</name>
    <dbReference type="NCBI Taxonomy" id="303"/>
    <lineage>
        <taxon>Bacteria</taxon>
        <taxon>Pseudomonadati</taxon>
        <taxon>Pseudomonadota</taxon>
        <taxon>Gammaproteobacteria</taxon>
        <taxon>Pseudomonadales</taxon>
        <taxon>Pseudomonadaceae</taxon>
        <taxon>Pseudomonas</taxon>
    </lineage>
</organism>
<reference evidence="2" key="1">
    <citation type="submission" date="2017-10" db="EMBL/GenBank/DDBJ databases">
        <title>FDA dAtabase for Regulatory Grade micrObial Sequences (FDA-ARGOS): Supporting development and validation of Infectious Disease Dx tests.</title>
        <authorList>
            <person name="Goldberg B."/>
            <person name="Campos J."/>
            <person name="Tallon L."/>
            <person name="Sadzewicz L."/>
            <person name="Ott S."/>
            <person name="Zhao X."/>
            <person name="Nagaraj S."/>
            <person name="Vavikolanu K."/>
            <person name="Aluvathingal J."/>
            <person name="Nadendla S."/>
            <person name="Geyer C."/>
            <person name="Sichtig H."/>
        </authorList>
    </citation>
    <scope>NUCLEOTIDE SEQUENCE [LARGE SCALE GENOMIC DNA]</scope>
    <source>
        <strain evidence="2">FDAARGOS_376</strain>
    </source>
</reference>
<dbReference type="RefSeq" id="WP_098968026.1">
    <property type="nucleotide sequence ID" value="NZ_PDKZ01000002.1"/>
</dbReference>
<protein>
    <submittedName>
        <fullName evidence="1">Serine protease</fullName>
    </submittedName>
</protein>
<dbReference type="EMBL" id="PDKZ01000002">
    <property type="protein sequence ID" value="PHH43455.1"/>
    <property type="molecule type" value="Genomic_DNA"/>
</dbReference>
<dbReference type="InterPro" id="IPR009003">
    <property type="entry name" value="Peptidase_S1_PA"/>
</dbReference>
<gene>
    <name evidence="1" type="ORF">CRX57_25655</name>
</gene>
<evidence type="ECO:0000313" key="2">
    <source>
        <dbReference type="Proteomes" id="UP000222460"/>
    </source>
</evidence>
<dbReference type="Gene3D" id="2.40.10.10">
    <property type="entry name" value="Trypsin-like serine proteases"/>
    <property type="match status" value="2"/>
</dbReference>
<proteinExistence type="predicted"/>
<dbReference type="Pfam" id="PF13365">
    <property type="entry name" value="Trypsin_2"/>
    <property type="match status" value="1"/>
</dbReference>
<evidence type="ECO:0000313" key="1">
    <source>
        <dbReference type="EMBL" id="PHH43455.1"/>
    </source>
</evidence>
<sequence length="502" mass="54867">MNIGTGSVIALITILQGCASVNRYDWGEGTANFAPAERLANASGNYAHWQAIGRVEVEGGMTCSGTLIDTREPDTVSQPAYVLTSGHCTHPEIANNEIIVNQPAKGRVTFNYFFDTQPQSHSYSVSRIVWSTLRGQDLSIVELQQPLEQLIRDGIQPLKLAQTPLVAEDNILITGAPMSGFIQRMACKQEHSAAIIEGPWRWVGQPSNRCLDVVSGLSGSPLLARYTNEVVGVLGTTTRGSERDRCNKGAPCEVARGQVDKRSDTNYASTTDGLGACFAKGHFNPRLGGCPLGENWSFPGSPKNSGYIKVERDEHGQVVPWRWLQTFTTTAPYYRYRFTRSLDECQNLDGYSPVQTAEPDADNQLSHELKDGSGLYFLCLIGQQRPTDAPGQWAGRTPSVYWRWLMEAPAPLEPAYHVEFVGGDEYDIRVFPVVPDLDPSGFQYKYGQPGSINCNDGQGFQHVSPSTGVFHVSVANGRQNVCLKGADLAGNPGPTIDILIPQ</sequence>
<name>A0A2C5WAN6_PSEPU</name>
<dbReference type="Proteomes" id="UP000222460">
    <property type="component" value="Unassembled WGS sequence"/>
</dbReference>
<dbReference type="InterPro" id="IPR043504">
    <property type="entry name" value="Peptidase_S1_PA_chymotrypsin"/>
</dbReference>
<dbReference type="GO" id="GO:0008233">
    <property type="term" value="F:peptidase activity"/>
    <property type="evidence" value="ECO:0007669"/>
    <property type="project" value="UniProtKB-KW"/>
</dbReference>
<accession>A0A2C5WAN6</accession>
<dbReference type="AlphaFoldDB" id="A0A2C5WAN6"/>
<dbReference type="GO" id="GO:0006508">
    <property type="term" value="P:proteolysis"/>
    <property type="evidence" value="ECO:0007669"/>
    <property type="project" value="UniProtKB-KW"/>
</dbReference>
<dbReference type="SUPFAM" id="SSF50494">
    <property type="entry name" value="Trypsin-like serine proteases"/>
    <property type="match status" value="1"/>
</dbReference>
<keyword evidence="1" id="KW-0645">Protease</keyword>
<comment type="caution">
    <text evidence="1">The sequence shown here is derived from an EMBL/GenBank/DDBJ whole genome shotgun (WGS) entry which is preliminary data.</text>
</comment>
<keyword evidence="1" id="KW-0378">Hydrolase</keyword>